<accession>A0AAJ5CYJ2</accession>
<proteinExistence type="predicted"/>
<dbReference type="Proteomes" id="UP000254589">
    <property type="component" value="Unassembled WGS sequence"/>
</dbReference>
<organism evidence="2 3">
    <name type="scientific">Pandoraea pulmonicola</name>
    <dbReference type="NCBI Taxonomy" id="93221"/>
    <lineage>
        <taxon>Bacteria</taxon>
        <taxon>Pseudomonadati</taxon>
        <taxon>Pseudomonadota</taxon>
        <taxon>Betaproteobacteria</taxon>
        <taxon>Burkholderiales</taxon>
        <taxon>Burkholderiaceae</taxon>
        <taxon>Pandoraea</taxon>
    </lineage>
</organism>
<dbReference type="RefSeq" id="WP_157118203.1">
    <property type="nucleotide sequence ID" value="NZ_CP010310.2"/>
</dbReference>
<name>A0AAJ5CYJ2_PANPU</name>
<evidence type="ECO:0000313" key="3">
    <source>
        <dbReference type="Proteomes" id="UP000254589"/>
    </source>
</evidence>
<reference evidence="2 3" key="1">
    <citation type="submission" date="2018-06" db="EMBL/GenBank/DDBJ databases">
        <authorList>
            <consortium name="Pathogen Informatics"/>
            <person name="Doyle S."/>
        </authorList>
    </citation>
    <scope>NUCLEOTIDE SEQUENCE [LARGE SCALE GENOMIC DNA]</scope>
    <source>
        <strain evidence="2 3">NCTC13159</strain>
    </source>
</reference>
<sequence length="55" mass="6000">MSSSALRQGHVVQQAQGRVKPTMQMKEGVAINDDSGLEREADVMSEKALRQDMPG</sequence>
<evidence type="ECO:0000313" key="2">
    <source>
        <dbReference type="EMBL" id="SUA88597.1"/>
    </source>
</evidence>
<comment type="caution">
    <text evidence="2">The sequence shown here is derived from an EMBL/GenBank/DDBJ whole genome shotgun (WGS) entry which is preliminary data.</text>
</comment>
<protein>
    <submittedName>
        <fullName evidence="2">Uncharacterized protein</fullName>
    </submittedName>
</protein>
<gene>
    <name evidence="2" type="ORF">NCTC13159_00046</name>
</gene>
<dbReference type="EMBL" id="UGSJ01000001">
    <property type="protein sequence ID" value="SUA88597.1"/>
    <property type="molecule type" value="Genomic_DNA"/>
</dbReference>
<evidence type="ECO:0000256" key="1">
    <source>
        <dbReference type="SAM" id="MobiDB-lite"/>
    </source>
</evidence>
<feature type="region of interest" description="Disordered" evidence="1">
    <location>
        <begin position="1"/>
        <end position="55"/>
    </location>
</feature>
<dbReference type="AlphaFoldDB" id="A0AAJ5CYJ2"/>
<feature type="compositionally biased region" description="Polar residues" evidence="1">
    <location>
        <begin position="1"/>
        <end position="16"/>
    </location>
</feature>
<feature type="compositionally biased region" description="Basic and acidic residues" evidence="1">
    <location>
        <begin position="36"/>
        <end position="55"/>
    </location>
</feature>